<dbReference type="Proteomes" id="UP000256650">
    <property type="component" value="Unassembled WGS sequence"/>
</dbReference>
<dbReference type="RefSeq" id="WP_115550599.1">
    <property type="nucleotide sequence ID" value="NZ_CAONBV010000095.1"/>
</dbReference>
<dbReference type="OrthoDB" id="9976351at2"/>
<name>A0A3D8IH18_9HELI</name>
<evidence type="ECO:0000313" key="1">
    <source>
        <dbReference type="EMBL" id="RDU64265.1"/>
    </source>
</evidence>
<accession>A0A3D8IH18</accession>
<reference evidence="1 2" key="1">
    <citation type="submission" date="2018-04" db="EMBL/GenBank/DDBJ databases">
        <title>Novel Campyloabacter and Helicobacter Species and Strains.</title>
        <authorList>
            <person name="Mannion A.J."/>
            <person name="Shen Z."/>
            <person name="Fox J.G."/>
        </authorList>
    </citation>
    <scope>NUCLEOTIDE SEQUENCE [LARGE SCALE GENOMIC DNA]</scope>
    <source>
        <strain evidence="1 2">MIT 99-5101</strain>
    </source>
</reference>
<organism evidence="1 2">
    <name type="scientific">Helicobacter ganmani</name>
    <dbReference type="NCBI Taxonomy" id="60246"/>
    <lineage>
        <taxon>Bacteria</taxon>
        <taxon>Pseudomonadati</taxon>
        <taxon>Campylobacterota</taxon>
        <taxon>Epsilonproteobacteria</taxon>
        <taxon>Campylobacterales</taxon>
        <taxon>Helicobacteraceae</taxon>
        <taxon>Helicobacter</taxon>
    </lineage>
</organism>
<comment type="caution">
    <text evidence="1">The sequence shown here is derived from an EMBL/GenBank/DDBJ whole genome shotgun (WGS) entry which is preliminary data.</text>
</comment>
<proteinExistence type="predicted"/>
<gene>
    <name evidence="1" type="ORF">CQA43_00120</name>
</gene>
<dbReference type="EMBL" id="NXLS01000001">
    <property type="protein sequence ID" value="RDU64265.1"/>
    <property type="molecule type" value="Genomic_DNA"/>
</dbReference>
<evidence type="ECO:0000313" key="2">
    <source>
        <dbReference type="Proteomes" id="UP000256650"/>
    </source>
</evidence>
<dbReference type="GeneID" id="82534699"/>
<dbReference type="AlphaFoldDB" id="A0A3D8IH18"/>
<protein>
    <submittedName>
        <fullName evidence="1">Uncharacterized protein</fullName>
    </submittedName>
</protein>
<keyword evidence="2" id="KW-1185">Reference proteome</keyword>
<sequence>MKSKVLEIKNSEKILYLALGLFSNKDSLEVFLNKYHLKQITTLKNQGEAKKYCNYALHFGLVAEIKKKFK</sequence>